<feature type="domain" description="3-dehydroquinate synthase C-terminal" evidence="2">
    <location>
        <begin position="1"/>
        <end position="58"/>
    </location>
</feature>
<protein>
    <recommendedName>
        <fullName evidence="2">3-dehydroquinate synthase C-terminal domain-containing protein</fullName>
    </recommendedName>
</protein>
<dbReference type="SUPFAM" id="SSF56796">
    <property type="entry name" value="Dehydroquinate synthase-like"/>
    <property type="match status" value="1"/>
</dbReference>
<dbReference type="InterPro" id="IPR056179">
    <property type="entry name" value="DHQS_C"/>
</dbReference>
<dbReference type="PANTHER" id="PTHR43622">
    <property type="entry name" value="3-DEHYDROQUINATE SYNTHASE"/>
    <property type="match status" value="1"/>
</dbReference>
<evidence type="ECO:0000256" key="1">
    <source>
        <dbReference type="ARBA" id="ARBA00023027"/>
    </source>
</evidence>
<keyword evidence="1" id="KW-0520">NAD</keyword>
<dbReference type="AlphaFoldDB" id="A0A6T9GKP7"/>
<accession>A0A6T9GKP7</accession>
<evidence type="ECO:0000313" key="4">
    <source>
        <dbReference type="EMBL" id="CAD9126140.1"/>
    </source>
</evidence>
<reference evidence="4" key="1">
    <citation type="submission" date="2021-01" db="EMBL/GenBank/DDBJ databases">
        <authorList>
            <person name="Corre E."/>
            <person name="Pelletier E."/>
            <person name="Niang G."/>
            <person name="Scheremetjew M."/>
            <person name="Finn R."/>
            <person name="Kale V."/>
            <person name="Holt S."/>
            <person name="Cochrane G."/>
            <person name="Meng A."/>
            <person name="Brown T."/>
            <person name="Cohen L."/>
        </authorList>
    </citation>
    <scope>NUCLEOTIDE SEQUENCE</scope>
    <source>
        <strain evidence="4">OF101</strain>
    </source>
</reference>
<gene>
    <name evidence="3" type="ORF">ACAT0790_LOCUS19781</name>
    <name evidence="4" type="ORF">ACAT0790_LOCUS19783</name>
</gene>
<dbReference type="EMBL" id="HBGE01032761">
    <property type="protein sequence ID" value="CAD9126136.1"/>
    <property type="molecule type" value="Transcribed_RNA"/>
</dbReference>
<dbReference type="Pfam" id="PF24621">
    <property type="entry name" value="DHQS_C"/>
    <property type="match status" value="1"/>
</dbReference>
<evidence type="ECO:0000313" key="3">
    <source>
        <dbReference type="EMBL" id="CAD9126136.1"/>
    </source>
</evidence>
<evidence type="ECO:0000259" key="2">
    <source>
        <dbReference type="Pfam" id="PF24621"/>
    </source>
</evidence>
<dbReference type="PANTHER" id="PTHR43622:SF3">
    <property type="entry name" value="2-EPI-5-EPI-VALIOLONE SYNTHASE"/>
    <property type="match status" value="1"/>
</dbReference>
<dbReference type="GO" id="GO:0003856">
    <property type="term" value="F:3-dehydroquinate synthase activity"/>
    <property type="evidence" value="ECO:0007669"/>
    <property type="project" value="TreeGrafter"/>
</dbReference>
<sequence length="101" mass="11558">MHGEAVATDMAFMTVLSQILGNLSVEQRDRILKLLRTCGVPVYSPLLTREFFKEAMVDRVKNSMGMRLPLPVGIGRARMFNDVTDEQFEQTFEQWEALCKC</sequence>
<dbReference type="EMBL" id="HBGE01032763">
    <property type="protein sequence ID" value="CAD9126140.1"/>
    <property type="molecule type" value="Transcribed_RNA"/>
</dbReference>
<organism evidence="4">
    <name type="scientific">Alexandrium catenella</name>
    <name type="common">Red tide dinoflagellate</name>
    <name type="synonym">Gonyaulax catenella</name>
    <dbReference type="NCBI Taxonomy" id="2925"/>
    <lineage>
        <taxon>Eukaryota</taxon>
        <taxon>Sar</taxon>
        <taxon>Alveolata</taxon>
        <taxon>Dinophyceae</taxon>
        <taxon>Gonyaulacales</taxon>
        <taxon>Pyrocystaceae</taxon>
        <taxon>Alexandrium</taxon>
    </lineage>
</organism>
<proteinExistence type="predicted"/>
<dbReference type="Gene3D" id="1.20.1090.10">
    <property type="entry name" value="Dehydroquinate synthase-like - alpha domain"/>
    <property type="match status" value="1"/>
</dbReference>
<dbReference type="InterPro" id="IPR050071">
    <property type="entry name" value="Dehydroquinate_synthase"/>
</dbReference>
<name>A0A6T9GKP7_ALECA</name>